<evidence type="ECO:0000256" key="1">
    <source>
        <dbReference type="SAM" id="Phobius"/>
    </source>
</evidence>
<keyword evidence="1" id="KW-0812">Transmembrane</keyword>
<feature type="domain" description="DUF1206" evidence="2">
    <location>
        <begin position="32"/>
        <end position="98"/>
    </location>
</feature>
<protein>
    <recommendedName>
        <fullName evidence="2">DUF1206 domain-containing protein</fullName>
    </recommendedName>
</protein>
<feature type="domain" description="DUF1206" evidence="2">
    <location>
        <begin position="116"/>
        <end position="183"/>
    </location>
</feature>
<keyword evidence="4" id="KW-1185">Reference proteome</keyword>
<organism evidence="3 4">
    <name type="scientific">Streptomyces carminius</name>
    <dbReference type="NCBI Taxonomy" id="2665496"/>
    <lineage>
        <taxon>Bacteria</taxon>
        <taxon>Bacillati</taxon>
        <taxon>Actinomycetota</taxon>
        <taxon>Actinomycetes</taxon>
        <taxon>Kitasatosporales</taxon>
        <taxon>Streptomycetaceae</taxon>
        <taxon>Streptomyces</taxon>
    </lineage>
</organism>
<dbReference type="Pfam" id="PF06724">
    <property type="entry name" value="DUF1206"/>
    <property type="match status" value="3"/>
</dbReference>
<feature type="transmembrane region" description="Helical" evidence="1">
    <location>
        <begin position="157"/>
        <end position="181"/>
    </location>
</feature>
<accession>A0A2M8M5R2</accession>
<proteinExistence type="predicted"/>
<feature type="domain" description="DUF1206" evidence="2">
    <location>
        <begin position="206"/>
        <end position="274"/>
    </location>
</feature>
<sequence>MRTARTPTPASVRGGARRAANSSAMTAAARGGLVAYGVIYLLVGLIALRIALGDPESQADSGGALRALAQQPFGNFLVWAVGVGLAALALWRLSEAVLGAARPGGHKTEERLRSTGRFLVLAVLSASALAFAAGSGGGGSSDRRSEDLTARVFELPAGRWLVGAVGLATVVLGVWSGVRALRREYRKELGPVPARMRRPVDVLGVAGGIARGIVFAVAGGFVVVAAVRYDADEVKGLDDSLRTLAGTPAGPWLLAAVAVGLALYGLLMFALARWHRG</sequence>
<keyword evidence="1" id="KW-0472">Membrane</keyword>
<reference evidence="3 4" key="1">
    <citation type="submission" date="2017-11" db="EMBL/GenBank/DDBJ databases">
        <title>Streptomyces carmine sp. nov., a novel actinomycete isolated from Sophora alopecuroides in Xinjiang, China.</title>
        <authorList>
            <person name="Wang Y."/>
            <person name="Luo X."/>
            <person name="Wan C."/>
            <person name="Zhang L."/>
        </authorList>
    </citation>
    <scope>NUCLEOTIDE SEQUENCE [LARGE SCALE GENOMIC DNA]</scope>
    <source>
        <strain evidence="3 4">TRM SA0054</strain>
    </source>
</reference>
<gene>
    <name evidence="3" type="ORF">CUT44_03175</name>
</gene>
<comment type="caution">
    <text evidence="3">The sequence shown here is derived from an EMBL/GenBank/DDBJ whole genome shotgun (WGS) entry which is preliminary data.</text>
</comment>
<feature type="transmembrane region" description="Helical" evidence="1">
    <location>
        <begin position="115"/>
        <end position="137"/>
    </location>
</feature>
<keyword evidence="1" id="KW-1133">Transmembrane helix</keyword>
<evidence type="ECO:0000313" key="3">
    <source>
        <dbReference type="EMBL" id="PJE99534.1"/>
    </source>
</evidence>
<evidence type="ECO:0000313" key="4">
    <source>
        <dbReference type="Proteomes" id="UP000230407"/>
    </source>
</evidence>
<feature type="transmembrane region" description="Helical" evidence="1">
    <location>
        <begin position="72"/>
        <end position="94"/>
    </location>
</feature>
<evidence type="ECO:0000259" key="2">
    <source>
        <dbReference type="Pfam" id="PF06724"/>
    </source>
</evidence>
<dbReference type="AlphaFoldDB" id="A0A2M8M5R2"/>
<dbReference type="InterPro" id="IPR009597">
    <property type="entry name" value="DUF1206"/>
</dbReference>
<feature type="transmembrane region" description="Helical" evidence="1">
    <location>
        <begin position="33"/>
        <end position="52"/>
    </location>
</feature>
<dbReference type="EMBL" id="PGGW01000011">
    <property type="protein sequence ID" value="PJE99534.1"/>
    <property type="molecule type" value="Genomic_DNA"/>
</dbReference>
<dbReference type="Proteomes" id="UP000230407">
    <property type="component" value="Unassembled WGS sequence"/>
</dbReference>
<feature type="transmembrane region" description="Helical" evidence="1">
    <location>
        <begin position="202"/>
        <end position="229"/>
    </location>
</feature>
<feature type="transmembrane region" description="Helical" evidence="1">
    <location>
        <begin position="249"/>
        <end position="272"/>
    </location>
</feature>
<name>A0A2M8M5R2_9ACTN</name>